<gene>
    <name evidence="4" type="primary">dprA</name>
    <name evidence="4" type="ORF">COW25_01035</name>
</gene>
<dbReference type="EMBL" id="PFGB01000036">
    <property type="protein sequence ID" value="PIW35107.1"/>
    <property type="molecule type" value="Genomic_DNA"/>
</dbReference>
<dbReference type="InterPro" id="IPR036388">
    <property type="entry name" value="WH-like_DNA-bd_sf"/>
</dbReference>
<dbReference type="Proteomes" id="UP000230215">
    <property type="component" value="Unassembled WGS sequence"/>
</dbReference>
<proteinExistence type="inferred from homology"/>
<dbReference type="Pfam" id="PF02481">
    <property type="entry name" value="DNA_processg_A"/>
    <property type="match status" value="1"/>
</dbReference>
<feature type="domain" description="DprA winged helix" evidence="3">
    <location>
        <begin position="254"/>
        <end position="305"/>
    </location>
</feature>
<dbReference type="NCBIfam" id="TIGR00732">
    <property type="entry name" value="dprA"/>
    <property type="match status" value="1"/>
</dbReference>
<evidence type="ECO:0000259" key="3">
    <source>
        <dbReference type="Pfam" id="PF17782"/>
    </source>
</evidence>
<sequence>MLKLENMEDYNPPTTSPHSLREWAPIKTINIQNKNYPKLLKEIKDLPKTLYYRGEIKFDENCFAVVGTRRFSPYGKQVALEMAGDLAEAGLTIVSGLAPGIDTFAHQAAVERGKRTIAILGTGLDEKSIYPKENLNLARKIIETGGCLISEYPPGTPGSQFSFPQRNRIISGLSLGVLVVEAKEKSGALITARHAFEQNRKVFAVPGPIHSSNSKGCHYLIKKGAKLVESANNILTELNLPLPTPGVGYSVTGKTPEENLILEFLKEEALDIDKIIEKTKLSAAQVASTLAILEIKGKVRNLGGNIYAISRR</sequence>
<dbReference type="InterPro" id="IPR041614">
    <property type="entry name" value="DprA_WH"/>
</dbReference>
<name>A0A2M7H1J0_9BACT</name>
<dbReference type="Gene3D" id="3.40.50.450">
    <property type="match status" value="1"/>
</dbReference>
<evidence type="ECO:0000313" key="5">
    <source>
        <dbReference type="Proteomes" id="UP000230215"/>
    </source>
</evidence>
<dbReference type="GO" id="GO:0009294">
    <property type="term" value="P:DNA-mediated transformation"/>
    <property type="evidence" value="ECO:0007669"/>
    <property type="project" value="InterPro"/>
</dbReference>
<dbReference type="PANTHER" id="PTHR43022">
    <property type="entry name" value="PROTEIN SMF"/>
    <property type="match status" value="1"/>
</dbReference>
<accession>A0A2M7H1J0</accession>
<organism evidence="4 5">
    <name type="scientific">Candidatus Nealsonbacteria bacterium CG15_BIG_FIL_POST_REV_8_21_14_020_37_12</name>
    <dbReference type="NCBI Taxonomy" id="1974716"/>
    <lineage>
        <taxon>Bacteria</taxon>
        <taxon>Candidatus Nealsoniibacteriota</taxon>
    </lineage>
</organism>
<protein>
    <submittedName>
        <fullName evidence="4">DNA-protecting protein DprA</fullName>
    </submittedName>
</protein>
<evidence type="ECO:0000259" key="2">
    <source>
        <dbReference type="Pfam" id="PF02481"/>
    </source>
</evidence>
<evidence type="ECO:0000256" key="1">
    <source>
        <dbReference type="ARBA" id="ARBA00006525"/>
    </source>
</evidence>
<feature type="domain" description="Smf/DprA SLOG" evidence="2">
    <location>
        <begin position="28"/>
        <end position="238"/>
    </location>
</feature>
<dbReference type="Pfam" id="PF17782">
    <property type="entry name" value="WHD_DprA"/>
    <property type="match status" value="1"/>
</dbReference>
<dbReference type="SUPFAM" id="SSF102405">
    <property type="entry name" value="MCP/YpsA-like"/>
    <property type="match status" value="1"/>
</dbReference>
<comment type="similarity">
    <text evidence="1">Belongs to the DprA/Smf family.</text>
</comment>
<dbReference type="InterPro" id="IPR003488">
    <property type="entry name" value="DprA"/>
</dbReference>
<dbReference type="AlphaFoldDB" id="A0A2M7H1J0"/>
<dbReference type="InterPro" id="IPR057666">
    <property type="entry name" value="DrpA_SLOG"/>
</dbReference>
<reference evidence="5" key="1">
    <citation type="submission" date="2017-09" db="EMBL/GenBank/DDBJ databases">
        <title>Depth-based differentiation of microbial function through sediment-hosted aquifers and enrichment of novel symbionts in the deep terrestrial subsurface.</title>
        <authorList>
            <person name="Probst A.J."/>
            <person name="Ladd B."/>
            <person name="Jarett J.K."/>
            <person name="Geller-Mcgrath D.E."/>
            <person name="Sieber C.M.K."/>
            <person name="Emerson J.B."/>
            <person name="Anantharaman K."/>
            <person name="Thomas B.C."/>
            <person name="Malmstrom R."/>
            <person name="Stieglmeier M."/>
            <person name="Klingl A."/>
            <person name="Woyke T."/>
            <person name="Ryan C.M."/>
            <person name="Banfield J.F."/>
        </authorList>
    </citation>
    <scope>NUCLEOTIDE SEQUENCE [LARGE SCALE GENOMIC DNA]</scope>
</reference>
<evidence type="ECO:0000313" key="4">
    <source>
        <dbReference type="EMBL" id="PIW35107.1"/>
    </source>
</evidence>
<dbReference type="Gene3D" id="1.10.10.10">
    <property type="entry name" value="Winged helix-like DNA-binding domain superfamily/Winged helix DNA-binding domain"/>
    <property type="match status" value="1"/>
</dbReference>
<dbReference type="PANTHER" id="PTHR43022:SF1">
    <property type="entry name" value="PROTEIN SMF"/>
    <property type="match status" value="1"/>
</dbReference>
<comment type="caution">
    <text evidence="4">The sequence shown here is derived from an EMBL/GenBank/DDBJ whole genome shotgun (WGS) entry which is preliminary data.</text>
</comment>